<evidence type="ECO:0000313" key="2">
    <source>
        <dbReference type="EMBL" id="MED6149245.1"/>
    </source>
</evidence>
<feature type="region of interest" description="Disordered" evidence="1">
    <location>
        <begin position="1"/>
        <end position="40"/>
    </location>
</feature>
<protein>
    <recommendedName>
        <fullName evidence="4">FAD-binding FR-type domain-containing protein</fullName>
    </recommendedName>
</protein>
<organism evidence="2 3">
    <name type="scientific">Stylosanthes scabra</name>
    <dbReference type="NCBI Taxonomy" id="79078"/>
    <lineage>
        <taxon>Eukaryota</taxon>
        <taxon>Viridiplantae</taxon>
        <taxon>Streptophyta</taxon>
        <taxon>Embryophyta</taxon>
        <taxon>Tracheophyta</taxon>
        <taxon>Spermatophyta</taxon>
        <taxon>Magnoliopsida</taxon>
        <taxon>eudicotyledons</taxon>
        <taxon>Gunneridae</taxon>
        <taxon>Pentapetalae</taxon>
        <taxon>rosids</taxon>
        <taxon>fabids</taxon>
        <taxon>Fabales</taxon>
        <taxon>Fabaceae</taxon>
        <taxon>Papilionoideae</taxon>
        <taxon>50 kb inversion clade</taxon>
        <taxon>dalbergioids sensu lato</taxon>
        <taxon>Dalbergieae</taxon>
        <taxon>Pterocarpus clade</taxon>
        <taxon>Stylosanthes</taxon>
    </lineage>
</organism>
<feature type="compositionally biased region" description="Basic and acidic residues" evidence="1">
    <location>
        <begin position="1"/>
        <end position="25"/>
    </location>
</feature>
<keyword evidence="3" id="KW-1185">Reference proteome</keyword>
<sequence>MVDGSHRRPGDKELAPLRDFVEALDRTQSSDGTKPPPPKYTSAFSFHLQSPQVPLWGTRSHQINEGKHAKKCAGFRPIRTKSSPTLDFKVFYHQSGDGVPYFKLLDTGKDDLGKNELLFTSVGVGVDPLMALPKGIPLSGQFLYPFSPYG</sequence>
<proteinExistence type="predicted"/>
<gene>
    <name evidence="2" type="ORF">PIB30_060556</name>
</gene>
<accession>A0ABU6TL90</accession>
<evidence type="ECO:0008006" key="4">
    <source>
        <dbReference type="Google" id="ProtNLM"/>
    </source>
</evidence>
<dbReference type="Proteomes" id="UP001341840">
    <property type="component" value="Unassembled WGS sequence"/>
</dbReference>
<evidence type="ECO:0000256" key="1">
    <source>
        <dbReference type="SAM" id="MobiDB-lite"/>
    </source>
</evidence>
<dbReference type="EMBL" id="JASCZI010091158">
    <property type="protein sequence ID" value="MED6149245.1"/>
    <property type="molecule type" value="Genomic_DNA"/>
</dbReference>
<evidence type="ECO:0000313" key="3">
    <source>
        <dbReference type="Proteomes" id="UP001341840"/>
    </source>
</evidence>
<comment type="caution">
    <text evidence="2">The sequence shown here is derived from an EMBL/GenBank/DDBJ whole genome shotgun (WGS) entry which is preliminary data.</text>
</comment>
<reference evidence="2 3" key="1">
    <citation type="journal article" date="2023" name="Plants (Basel)">
        <title>Bridging the Gap: Combining Genomics and Transcriptomics Approaches to Understand Stylosanthes scabra, an Orphan Legume from the Brazilian Caatinga.</title>
        <authorList>
            <person name="Ferreira-Neto J.R.C."/>
            <person name="da Silva M.D."/>
            <person name="Binneck E."/>
            <person name="de Melo N.F."/>
            <person name="da Silva R.H."/>
            <person name="de Melo A.L.T.M."/>
            <person name="Pandolfi V."/>
            <person name="Bustamante F.O."/>
            <person name="Brasileiro-Vidal A.C."/>
            <person name="Benko-Iseppon A.M."/>
        </authorList>
    </citation>
    <scope>NUCLEOTIDE SEQUENCE [LARGE SCALE GENOMIC DNA]</scope>
    <source>
        <tissue evidence="2">Leaves</tissue>
    </source>
</reference>
<name>A0ABU6TL90_9FABA</name>